<dbReference type="Proteomes" id="UP000198461">
    <property type="component" value="Unassembled WGS sequence"/>
</dbReference>
<sequence length="344" mass="39195">MATENAFPSLGTVQARMTAGERRLYQQLQKKLLPDDWFWYDQPMKQRGAWADFVILSPEQGILLLEVKDWKAETILSADPENFEIQTPQGPKRVANPRQQAWRNLLALVQRLQKDPVLVQKDGAYRGNLAFNYAHGVVFPNLTRKRFEALGLDGVMPAEQVLCADEMTGSIDAGAFRQRLWGMCEYRFQRPLSPAMVDRVRWHLFPEVRVGQQTQLFDDVEALPLDEQIRLLDRKQERLARSLGDGHRVIHGVSGSGKTLVLMTRARLLAQAGVKPVALVCFNRTLAKVLRDRVADDSGAIEVLHYHGWVRQRLEQTLEALQAREPRMLEYKIQQGSSLECVSA</sequence>
<keyword evidence="3" id="KW-1185">Reference proteome</keyword>
<dbReference type="RefSeq" id="WP_074201788.1">
    <property type="nucleotide sequence ID" value="NZ_FSRE01000003.1"/>
</dbReference>
<dbReference type="InterPro" id="IPR027417">
    <property type="entry name" value="P-loop_NTPase"/>
</dbReference>
<dbReference type="SUPFAM" id="SSF52540">
    <property type="entry name" value="P-loop containing nucleoside triphosphate hydrolases"/>
    <property type="match status" value="1"/>
</dbReference>
<accession>A0A1N6GX69</accession>
<dbReference type="Pfam" id="PF08378">
    <property type="entry name" value="NERD"/>
    <property type="match status" value="1"/>
</dbReference>
<proteinExistence type="predicted"/>
<dbReference type="OrthoDB" id="7066673at2"/>
<evidence type="ECO:0000313" key="3">
    <source>
        <dbReference type="Proteomes" id="UP000198461"/>
    </source>
</evidence>
<feature type="domain" description="NERD" evidence="1">
    <location>
        <begin position="19"/>
        <end position="115"/>
    </location>
</feature>
<dbReference type="AlphaFoldDB" id="A0A1N6GX69"/>
<reference evidence="2 3" key="1">
    <citation type="submission" date="2016-11" db="EMBL/GenBank/DDBJ databases">
        <authorList>
            <person name="Jaros S."/>
            <person name="Januszkiewicz K."/>
            <person name="Wedrychowicz H."/>
        </authorList>
    </citation>
    <scope>NUCLEOTIDE SEQUENCE [LARGE SCALE GENOMIC DNA]</scope>
    <source>
        <strain evidence="2 3">DSM 17737</strain>
    </source>
</reference>
<dbReference type="STRING" id="364032.SAMN05443662_1544"/>
<name>A0A1N6GX69_9GAMM</name>
<evidence type="ECO:0000259" key="1">
    <source>
        <dbReference type="Pfam" id="PF08378"/>
    </source>
</evidence>
<organism evidence="2 3">
    <name type="scientific">Sulfurivirga caldicuralii</name>
    <dbReference type="NCBI Taxonomy" id="364032"/>
    <lineage>
        <taxon>Bacteria</taxon>
        <taxon>Pseudomonadati</taxon>
        <taxon>Pseudomonadota</taxon>
        <taxon>Gammaproteobacteria</taxon>
        <taxon>Thiotrichales</taxon>
        <taxon>Piscirickettsiaceae</taxon>
        <taxon>Sulfurivirga</taxon>
    </lineage>
</organism>
<dbReference type="EMBL" id="FSRE01000003">
    <property type="protein sequence ID" value="SIO12148.1"/>
    <property type="molecule type" value="Genomic_DNA"/>
</dbReference>
<dbReference type="Gene3D" id="3.40.50.300">
    <property type="entry name" value="P-loop containing nucleotide triphosphate hydrolases"/>
    <property type="match status" value="1"/>
</dbReference>
<protein>
    <submittedName>
        <fullName evidence="2">Part of AAA domain-containing protein</fullName>
    </submittedName>
</protein>
<evidence type="ECO:0000313" key="2">
    <source>
        <dbReference type="EMBL" id="SIO12148.1"/>
    </source>
</evidence>
<gene>
    <name evidence="2" type="ORF">SAMN05443662_1544</name>
</gene>
<dbReference type="InterPro" id="IPR011528">
    <property type="entry name" value="NERD"/>
</dbReference>